<dbReference type="InterPro" id="IPR011701">
    <property type="entry name" value="MFS"/>
</dbReference>
<dbReference type="GO" id="GO:0022857">
    <property type="term" value="F:transmembrane transporter activity"/>
    <property type="evidence" value="ECO:0007669"/>
    <property type="project" value="InterPro"/>
</dbReference>
<feature type="transmembrane region" description="Helical" evidence="6">
    <location>
        <begin position="423"/>
        <end position="449"/>
    </location>
</feature>
<feature type="transmembrane region" description="Helical" evidence="6">
    <location>
        <begin position="145"/>
        <end position="163"/>
    </location>
</feature>
<protein>
    <recommendedName>
        <fullName evidence="7">Major facilitator superfamily (MFS) profile domain-containing protein</fullName>
    </recommendedName>
</protein>
<dbReference type="GeneID" id="19405498"/>
<feature type="transmembrane region" description="Helical" evidence="6">
    <location>
        <begin position="461"/>
        <end position="479"/>
    </location>
</feature>
<dbReference type="HOGENOM" id="CLU_008455_11_4_1"/>
<feature type="transmembrane region" description="Helical" evidence="6">
    <location>
        <begin position="348"/>
        <end position="372"/>
    </location>
</feature>
<dbReference type="Gene3D" id="1.20.1250.20">
    <property type="entry name" value="MFS general substrate transporter like domains"/>
    <property type="match status" value="1"/>
</dbReference>
<evidence type="ECO:0000256" key="6">
    <source>
        <dbReference type="SAM" id="Phobius"/>
    </source>
</evidence>
<dbReference type="InterPro" id="IPR036259">
    <property type="entry name" value="MFS_trans_sf"/>
</dbReference>
<keyword evidence="9" id="KW-1185">Reference proteome</keyword>
<accession>R0KVQ7</accession>
<evidence type="ECO:0000256" key="5">
    <source>
        <dbReference type="SAM" id="MobiDB-lite"/>
    </source>
</evidence>
<gene>
    <name evidence="8" type="ORF">SETTUDRAFT_85026</name>
</gene>
<feature type="transmembrane region" description="Helical" evidence="6">
    <location>
        <begin position="233"/>
        <end position="253"/>
    </location>
</feature>
<dbReference type="RefSeq" id="XP_008020376.1">
    <property type="nucleotide sequence ID" value="XM_008022185.1"/>
</dbReference>
<dbReference type="CDD" id="cd17323">
    <property type="entry name" value="MFS_Tpo1_MDR_like"/>
    <property type="match status" value="1"/>
</dbReference>
<dbReference type="eggNOG" id="KOG0255">
    <property type="taxonomic scope" value="Eukaryota"/>
</dbReference>
<dbReference type="OrthoDB" id="446368at2759"/>
<dbReference type="SUPFAM" id="SSF103473">
    <property type="entry name" value="MFS general substrate transporter"/>
    <property type="match status" value="1"/>
</dbReference>
<dbReference type="PROSITE" id="PS50850">
    <property type="entry name" value="MFS"/>
    <property type="match status" value="1"/>
</dbReference>
<feature type="transmembrane region" description="Helical" evidence="6">
    <location>
        <begin position="116"/>
        <end position="133"/>
    </location>
</feature>
<evidence type="ECO:0000256" key="2">
    <source>
        <dbReference type="ARBA" id="ARBA00022692"/>
    </source>
</evidence>
<dbReference type="Pfam" id="PF07690">
    <property type="entry name" value="MFS_1"/>
    <property type="match status" value="1"/>
</dbReference>
<keyword evidence="3 6" id="KW-1133">Transmembrane helix</keyword>
<dbReference type="Proteomes" id="UP000016935">
    <property type="component" value="Unassembled WGS sequence"/>
</dbReference>
<feature type="transmembrane region" description="Helical" evidence="6">
    <location>
        <begin position="304"/>
        <end position="328"/>
    </location>
</feature>
<comment type="subcellular location">
    <subcellularLocation>
        <location evidence="1">Membrane</location>
        <topology evidence="1">Multi-pass membrane protein</topology>
    </subcellularLocation>
</comment>
<organism evidence="8 9">
    <name type="scientific">Exserohilum turcicum (strain 28A)</name>
    <name type="common">Northern leaf blight fungus</name>
    <name type="synonym">Setosphaeria turcica</name>
    <dbReference type="NCBI Taxonomy" id="671987"/>
    <lineage>
        <taxon>Eukaryota</taxon>
        <taxon>Fungi</taxon>
        <taxon>Dikarya</taxon>
        <taxon>Ascomycota</taxon>
        <taxon>Pezizomycotina</taxon>
        <taxon>Dothideomycetes</taxon>
        <taxon>Pleosporomycetidae</taxon>
        <taxon>Pleosporales</taxon>
        <taxon>Pleosporineae</taxon>
        <taxon>Pleosporaceae</taxon>
        <taxon>Exserohilum</taxon>
    </lineage>
</organism>
<feature type="transmembrane region" description="Helical" evidence="6">
    <location>
        <begin position="392"/>
        <end position="411"/>
    </location>
</feature>
<reference evidence="8 9" key="1">
    <citation type="journal article" date="2012" name="PLoS Pathog.">
        <title>Diverse lifestyles and strategies of plant pathogenesis encoded in the genomes of eighteen Dothideomycetes fungi.</title>
        <authorList>
            <person name="Ohm R.A."/>
            <person name="Feau N."/>
            <person name="Henrissat B."/>
            <person name="Schoch C.L."/>
            <person name="Horwitz B.A."/>
            <person name="Barry K.W."/>
            <person name="Condon B.J."/>
            <person name="Copeland A.C."/>
            <person name="Dhillon B."/>
            <person name="Glaser F."/>
            <person name="Hesse C.N."/>
            <person name="Kosti I."/>
            <person name="LaButti K."/>
            <person name="Lindquist E.A."/>
            <person name="Lucas S."/>
            <person name="Salamov A.A."/>
            <person name="Bradshaw R.E."/>
            <person name="Ciuffetti L."/>
            <person name="Hamelin R.C."/>
            <person name="Kema G.H.J."/>
            <person name="Lawrence C."/>
            <person name="Scott J.A."/>
            <person name="Spatafora J.W."/>
            <person name="Turgeon B.G."/>
            <person name="de Wit P.J.G.M."/>
            <person name="Zhong S."/>
            <person name="Goodwin S.B."/>
            <person name="Grigoriev I.V."/>
        </authorList>
    </citation>
    <scope>NUCLEOTIDE SEQUENCE [LARGE SCALE GENOMIC DNA]</scope>
    <source>
        <strain evidence="9">28A</strain>
    </source>
</reference>
<keyword evidence="4 6" id="KW-0472">Membrane</keyword>
<dbReference type="STRING" id="671987.R0KVQ7"/>
<feature type="region of interest" description="Disordered" evidence="5">
    <location>
        <begin position="1"/>
        <end position="48"/>
    </location>
</feature>
<feature type="transmembrane region" description="Helical" evidence="6">
    <location>
        <begin position="76"/>
        <end position="96"/>
    </location>
</feature>
<dbReference type="GO" id="GO:0005886">
    <property type="term" value="C:plasma membrane"/>
    <property type="evidence" value="ECO:0007669"/>
    <property type="project" value="TreeGrafter"/>
</dbReference>
<feature type="domain" description="Major facilitator superfamily (MFS) profile" evidence="7">
    <location>
        <begin position="78"/>
        <end position="523"/>
    </location>
</feature>
<evidence type="ECO:0000259" key="7">
    <source>
        <dbReference type="PROSITE" id="PS50850"/>
    </source>
</evidence>
<evidence type="ECO:0000256" key="1">
    <source>
        <dbReference type="ARBA" id="ARBA00004141"/>
    </source>
</evidence>
<feature type="compositionally biased region" description="Polar residues" evidence="5">
    <location>
        <begin position="1"/>
        <end position="12"/>
    </location>
</feature>
<dbReference type="InterPro" id="IPR020846">
    <property type="entry name" value="MFS_dom"/>
</dbReference>
<name>R0KVQ7_EXST2</name>
<evidence type="ECO:0000313" key="8">
    <source>
        <dbReference type="EMBL" id="EOA91842.1"/>
    </source>
</evidence>
<keyword evidence="2 6" id="KW-0812">Transmembrane</keyword>
<evidence type="ECO:0000313" key="9">
    <source>
        <dbReference type="Proteomes" id="UP000016935"/>
    </source>
</evidence>
<evidence type="ECO:0000256" key="4">
    <source>
        <dbReference type="ARBA" id="ARBA00023136"/>
    </source>
</evidence>
<dbReference type="PANTHER" id="PTHR23502">
    <property type="entry name" value="MAJOR FACILITATOR SUPERFAMILY"/>
    <property type="match status" value="1"/>
</dbReference>
<dbReference type="EMBL" id="KB908481">
    <property type="protein sequence ID" value="EOA91842.1"/>
    <property type="molecule type" value="Genomic_DNA"/>
</dbReference>
<sequence>MEHSYKSNSGDSTKPGPCSGDPTIPGSRCGDSTKPGSPLDPEIGDTKLGPEKFTLVDWEGPNDPTKPVNWSFTRKWSIVVTTSLCTFMVSFGSSVYSAAISQVQQQLHVSATTARLGISLCVLGFAFGPLIWGPASELYGKTRPLWIGYFGFCLCQIPCALSTDIYMLLVFRLLAGLAGSAMLAILGGMYVDILLHPTERGISTAIFSLGTFCGPAAGPIIGNLLTVKLNWRWTAWITFIGSLVFGALAFSVTGETSEAVILRWKTQRLYKDAQNDQIRAQIKDSNPNLSIFVRKYLTKPVKMFFWEPILVFFTAYMSLVYGIIYLTFTLYPIAFVGYRGWDPIKGSLPFLGILLGVILACVQLAFHSICYVGPKFAQTQHHVAERRLPPMILGSFLLPAGYKLGIFWFSWTSDPHFSWVPQVLSGVFIGCGSILVFMSGVVYLIEVYLAHSNSALAVNNLVRSAFAASFPLFTIELLIKSGIRVGGSILGGICVALIPFPLIFWALGHRIRDWSKFAVYESK</sequence>
<feature type="transmembrane region" description="Helical" evidence="6">
    <location>
        <begin position="169"/>
        <end position="190"/>
    </location>
</feature>
<feature type="transmembrane region" description="Helical" evidence="6">
    <location>
        <begin position="202"/>
        <end position="221"/>
    </location>
</feature>
<reference evidence="8 9" key="2">
    <citation type="journal article" date="2013" name="PLoS Genet.">
        <title>Comparative genome structure, secondary metabolite, and effector coding capacity across Cochliobolus pathogens.</title>
        <authorList>
            <person name="Condon B.J."/>
            <person name="Leng Y."/>
            <person name="Wu D."/>
            <person name="Bushley K.E."/>
            <person name="Ohm R.A."/>
            <person name="Otillar R."/>
            <person name="Martin J."/>
            <person name="Schackwitz W."/>
            <person name="Grimwood J."/>
            <person name="MohdZainudin N."/>
            <person name="Xue C."/>
            <person name="Wang R."/>
            <person name="Manning V.A."/>
            <person name="Dhillon B."/>
            <person name="Tu Z.J."/>
            <person name="Steffenson B.J."/>
            <person name="Salamov A."/>
            <person name="Sun H."/>
            <person name="Lowry S."/>
            <person name="LaButti K."/>
            <person name="Han J."/>
            <person name="Copeland A."/>
            <person name="Lindquist E."/>
            <person name="Barry K."/>
            <person name="Schmutz J."/>
            <person name="Baker S.E."/>
            <person name="Ciuffetti L.M."/>
            <person name="Grigoriev I.V."/>
            <person name="Zhong S."/>
            <person name="Turgeon B.G."/>
        </authorList>
    </citation>
    <scope>NUCLEOTIDE SEQUENCE [LARGE SCALE GENOMIC DNA]</scope>
    <source>
        <strain evidence="9">28A</strain>
    </source>
</reference>
<dbReference type="AlphaFoldDB" id="R0KVQ7"/>
<dbReference type="FunFam" id="1.20.1250.20:FF:000011">
    <property type="entry name" value="MFS multidrug transporter, putative"/>
    <property type="match status" value="1"/>
</dbReference>
<dbReference type="PANTHER" id="PTHR23502:SF47">
    <property type="entry name" value="MAJOR FACILITATOR SUPERFAMILY (MFS) PROFILE DOMAIN-CONTAINING PROTEIN-RELATED"/>
    <property type="match status" value="1"/>
</dbReference>
<evidence type="ECO:0000256" key="3">
    <source>
        <dbReference type="ARBA" id="ARBA00022989"/>
    </source>
</evidence>
<feature type="transmembrane region" description="Helical" evidence="6">
    <location>
        <begin position="485"/>
        <end position="507"/>
    </location>
</feature>
<proteinExistence type="predicted"/>